<reference evidence="13" key="1">
    <citation type="journal article" date="2015" name="Nature">
        <title>Complex archaea that bridge the gap between prokaryotes and eukaryotes.</title>
        <authorList>
            <person name="Spang A."/>
            <person name="Saw J.H."/>
            <person name="Jorgensen S.L."/>
            <person name="Zaremba-Niedzwiedzka K."/>
            <person name="Martijn J."/>
            <person name="Lind A.E."/>
            <person name="van Eijk R."/>
            <person name="Schleper C."/>
            <person name="Guy L."/>
            <person name="Ettema T.J."/>
        </authorList>
    </citation>
    <scope>NUCLEOTIDE SEQUENCE</scope>
</reference>
<evidence type="ECO:0000256" key="9">
    <source>
        <dbReference type="ARBA" id="ARBA00023004"/>
    </source>
</evidence>
<evidence type="ECO:0000256" key="8">
    <source>
        <dbReference type="ARBA" id="ARBA00022801"/>
    </source>
</evidence>
<name>A0A0F9QBE1_9ZZZZ</name>
<dbReference type="Pfam" id="PF03167">
    <property type="entry name" value="UDG"/>
    <property type="match status" value="1"/>
</dbReference>
<dbReference type="GO" id="GO:0046872">
    <property type="term" value="F:metal ion binding"/>
    <property type="evidence" value="ECO:0007669"/>
    <property type="project" value="UniProtKB-KW"/>
</dbReference>
<dbReference type="CDD" id="cd10030">
    <property type="entry name" value="UDG-F4_TTUDGA_SPO1dp_like"/>
    <property type="match status" value="1"/>
</dbReference>
<evidence type="ECO:0000256" key="7">
    <source>
        <dbReference type="ARBA" id="ARBA00022763"/>
    </source>
</evidence>
<proteinExistence type="inferred from homology"/>
<dbReference type="SMART" id="SM00986">
    <property type="entry name" value="UDG"/>
    <property type="match status" value="1"/>
</dbReference>
<dbReference type="InterPro" id="IPR005122">
    <property type="entry name" value="Uracil-DNA_glycosylase-like"/>
</dbReference>
<evidence type="ECO:0000313" key="13">
    <source>
        <dbReference type="EMBL" id="KKN39814.1"/>
    </source>
</evidence>
<dbReference type="GO" id="GO:0051539">
    <property type="term" value="F:4 iron, 4 sulfur cluster binding"/>
    <property type="evidence" value="ECO:0007669"/>
    <property type="project" value="UniProtKB-KW"/>
</dbReference>
<keyword evidence="6" id="KW-0479">Metal-binding</keyword>
<sequence>MNRLTTRVVPPEGPFSSPLCFIGEAPGAEEDKQGKPFVGRSGKLLDEWIKFLGLKTWAIINIVKCRPPENRDPTDKEINLCCSFADEQIEKIKPKLIVLLGKIAIKTYVPSLAN</sequence>
<keyword evidence="8" id="KW-0378">Hydrolase</keyword>
<evidence type="ECO:0000256" key="6">
    <source>
        <dbReference type="ARBA" id="ARBA00022723"/>
    </source>
</evidence>
<evidence type="ECO:0000256" key="4">
    <source>
        <dbReference type="ARBA" id="ARBA00019403"/>
    </source>
</evidence>
<evidence type="ECO:0000256" key="2">
    <source>
        <dbReference type="ARBA" id="ARBA00006521"/>
    </source>
</evidence>
<dbReference type="InterPro" id="IPR051536">
    <property type="entry name" value="UDG_Type-4/5"/>
</dbReference>
<evidence type="ECO:0000256" key="11">
    <source>
        <dbReference type="ARBA" id="ARBA00023204"/>
    </source>
</evidence>
<evidence type="ECO:0000256" key="10">
    <source>
        <dbReference type="ARBA" id="ARBA00023014"/>
    </source>
</evidence>
<keyword evidence="5" id="KW-0004">4Fe-4S</keyword>
<gene>
    <name evidence="13" type="ORF">LCGC14_0739260</name>
</gene>
<dbReference type="InterPro" id="IPR036895">
    <property type="entry name" value="Uracil-DNA_glycosylase-like_sf"/>
</dbReference>
<dbReference type="Gene3D" id="3.40.470.10">
    <property type="entry name" value="Uracil-DNA glycosylase-like domain"/>
    <property type="match status" value="1"/>
</dbReference>
<dbReference type="SUPFAM" id="SSF52141">
    <property type="entry name" value="Uracil-DNA glycosylase-like"/>
    <property type="match status" value="1"/>
</dbReference>
<organism evidence="13">
    <name type="scientific">marine sediment metagenome</name>
    <dbReference type="NCBI Taxonomy" id="412755"/>
    <lineage>
        <taxon>unclassified sequences</taxon>
        <taxon>metagenomes</taxon>
        <taxon>ecological metagenomes</taxon>
    </lineage>
</organism>
<dbReference type="EMBL" id="LAZR01001741">
    <property type="protein sequence ID" value="KKN39814.1"/>
    <property type="molecule type" value="Genomic_DNA"/>
</dbReference>
<comment type="similarity">
    <text evidence="2">Belongs to the uracil-DNA glycosylase (UDG) superfamily. Type 4 (UDGa) family.</text>
</comment>
<keyword evidence="7" id="KW-0227">DNA damage</keyword>
<keyword evidence="9" id="KW-0408">Iron</keyword>
<dbReference type="SMART" id="SM00987">
    <property type="entry name" value="UreE_C"/>
    <property type="match status" value="1"/>
</dbReference>
<feature type="domain" description="Uracil-DNA glycosylase-like" evidence="12">
    <location>
        <begin position="10"/>
        <end position="114"/>
    </location>
</feature>
<dbReference type="AlphaFoldDB" id="A0A0F9QBE1"/>
<accession>A0A0F9QBE1</accession>
<dbReference type="GO" id="GO:0004844">
    <property type="term" value="F:uracil DNA N-glycosylase activity"/>
    <property type="evidence" value="ECO:0007669"/>
    <property type="project" value="UniProtKB-EC"/>
</dbReference>
<protein>
    <recommendedName>
        <fullName evidence="4">Type-4 uracil-DNA glycosylase</fullName>
        <ecNumber evidence="3">3.2.2.27</ecNumber>
    </recommendedName>
</protein>
<dbReference type="NCBIfam" id="TIGR00758">
    <property type="entry name" value="UDG_fam4"/>
    <property type="match status" value="1"/>
</dbReference>
<dbReference type="PANTHER" id="PTHR33693">
    <property type="entry name" value="TYPE-5 URACIL-DNA GLYCOSYLASE"/>
    <property type="match status" value="1"/>
</dbReference>
<evidence type="ECO:0000259" key="12">
    <source>
        <dbReference type="SMART" id="SM00986"/>
    </source>
</evidence>
<comment type="caution">
    <text evidence="13">The sequence shown here is derived from an EMBL/GenBank/DDBJ whole genome shotgun (WGS) entry which is preliminary data.</text>
</comment>
<feature type="non-terminal residue" evidence="13">
    <location>
        <position position="114"/>
    </location>
</feature>
<evidence type="ECO:0000256" key="5">
    <source>
        <dbReference type="ARBA" id="ARBA00022485"/>
    </source>
</evidence>
<dbReference type="PANTHER" id="PTHR33693:SF1">
    <property type="entry name" value="TYPE-4 URACIL-DNA GLYCOSYLASE"/>
    <property type="match status" value="1"/>
</dbReference>
<evidence type="ECO:0000256" key="1">
    <source>
        <dbReference type="ARBA" id="ARBA00001400"/>
    </source>
</evidence>
<keyword evidence="10" id="KW-0411">Iron-sulfur</keyword>
<dbReference type="EC" id="3.2.2.27" evidence="3"/>
<dbReference type="GO" id="GO:0006281">
    <property type="term" value="P:DNA repair"/>
    <property type="evidence" value="ECO:0007669"/>
    <property type="project" value="UniProtKB-KW"/>
</dbReference>
<keyword evidence="11" id="KW-0234">DNA repair</keyword>
<comment type="catalytic activity">
    <reaction evidence="1">
        <text>Hydrolyzes single-stranded DNA or mismatched double-stranded DNA and polynucleotides, releasing free uracil.</text>
        <dbReference type="EC" id="3.2.2.27"/>
    </reaction>
</comment>
<evidence type="ECO:0000256" key="3">
    <source>
        <dbReference type="ARBA" id="ARBA00012030"/>
    </source>
</evidence>
<dbReference type="InterPro" id="IPR005273">
    <property type="entry name" value="Ura-DNA_glyco_family4"/>
</dbReference>